<sequence>MSRPDARANRISTENDSSVIKGMGLALLAACLSSHPSFALADTPVAPSAHRQTGPVATGSKAAAASCPERADFEAVSASQDARNLADWVVTSGDNHGLPFAIVDKKNAEVFVFNPNGNLRGASPALLGLTRGDKVVPGIGNRKLSSIRPDERITPAGRFVADIGRELHGEEILWVDYDDSIAMHRVITSNPKERRAQRLATPTTSDNRISYGCINVPARFYDRVVSPAFTGTSGIVYVLPEILSPRRVFAAYGAYERMRAQVASADKGAGR</sequence>
<evidence type="ECO:0008006" key="2">
    <source>
        <dbReference type="Google" id="ProtNLM"/>
    </source>
</evidence>
<evidence type="ECO:0000313" key="1">
    <source>
        <dbReference type="EMBL" id="OIQ95848.1"/>
    </source>
</evidence>
<protein>
    <recommendedName>
        <fullName evidence="2">L,D-transpeptidase</fullName>
    </recommendedName>
</protein>
<accession>A0A1J5RIA3</accession>
<proteinExistence type="predicted"/>
<dbReference type="EMBL" id="MLJW01000159">
    <property type="protein sequence ID" value="OIQ95848.1"/>
    <property type="molecule type" value="Genomic_DNA"/>
</dbReference>
<name>A0A1J5RIA3_9ZZZZ</name>
<gene>
    <name evidence="1" type="ORF">GALL_221900</name>
</gene>
<dbReference type="AlphaFoldDB" id="A0A1J5RIA3"/>
<comment type="caution">
    <text evidence="1">The sequence shown here is derived from an EMBL/GenBank/DDBJ whole genome shotgun (WGS) entry which is preliminary data.</text>
</comment>
<reference evidence="1" key="1">
    <citation type="submission" date="2016-10" db="EMBL/GenBank/DDBJ databases">
        <title>Sequence of Gallionella enrichment culture.</title>
        <authorList>
            <person name="Poehlein A."/>
            <person name="Muehling M."/>
            <person name="Daniel R."/>
        </authorList>
    </citation>
    <scope>NUCLEOTIDE SEQUENCE</scope>
</reference>
<organism evidence="1">
    <name type="scientific">mine drainage metagenome</name>
    <dbReference type="NCBI Taxonomy" id="410659"/>
    <lineage>
        <taxon>unclassified sequences</taxon>
        <taxon>metagenomes</taxon>
        <taxon>ecological metagenomes</taxon>
    </lineage>
</organism>